<feature type="compositionally biased region" description="Low complexity" evidence="1">
    <location>
        <begin position="1"/>
        <end position="26"/>
    </location>
</feature>
<feature type="region of interest" description="Disordered" evidence="1">
    <location>
        <begin position="1"/>
        <end position="35"/>
    </location>
</feature>
<evidence type="ECO:0000256" key="1">
    <source>
        <dbReference type="SAM" id="MobiDB-lite"/>
    </source>
</evidence>
<dbReference type="OrthoDB" id="290375at2"/>
<reference evidence="2 3" key="1">
    <citation type="submission" date="2019-08" db="EMBL/GenBank/DDBJ databases">
        <title>Deep-cultivation of Planctomycetes and their phenomic and genomic characterization uncovers novel biology.</title>
        <authorList>
            <person name="Wiegand S."/>
            <person name="Jogler M."/>
            <person name="Boedeker C."/>
            <person name="Pinto D."/>
            <person name="Vollmers J."/>
            <person name="Rivas-Marin E."/>
            <person name="Kohn T."/>
            <person name="Peeters S.H."/>
            <person name="Heuer A."/>
            <person name="Rast P."/>
            <person name="Oberbeckmann S."/>
            <person name="Bunk B."/>
            <person name="Jeske O."/>
            <person name="Meyerdierks A."/>
            <person name="Storesund J.E."/>
            <person name="Kallscheuer N."/>
            <person name="Luecker S."/>
            <person name="Lage O.M."/>
            <person name="Pohl T."/>
            <person name="Merkel B.J."/>
            <person name="Hornburger P."/>
            <person name="Mueller R.-W."/>
            <person name="Bruemmer F."/>
            <person name="Labrenz M."/>
            <person name="Spormann A.M."/>
            <person name="Op den Camp H."/>
            <person name="Overmann J."/>
            <person name="Amann R."/>
            <person name="Jetten M.S.M."/>
            <person name="Mascher T."/>
            <person name="Medema M.H."/>
            <person name="Devos D.P."/>
            <person name="Kaster A.-K."/>
            <person name="Ovreas L."/>
            <person name="Rohde M."/>
            <person name="Galperin M.Y."/>
            <person name="Jogler C."/>
        </authorList>
    </citation>
    <scope>NUCLEOTIDE SEQUENCE [LARGE SCALE GENOMIC DNA]</scope>
    <source>
        <strain evidence="2 3">UC8</strain>
    </source>
</reference>
<protein>
    <submittedName>
        <fullName evidence="2">Uncharacterized protein</fullName>
    </submittedName>
</protein>
<accession>A0A5B9QVF4</accession>
<dbReference type="KEGG" id="rul:UC8_39070"/>
<organism evidence="2 3">
    <name type="scientific">Roseimaritima ulvae</name>
    <dbReference type="NCBI Taxonomy" id="980254"/>
    <lineage>
        <taxon>Bacteria</taxon>
        <taxon>Pseudomonadati</taxon>
        <taxon>Planctomycetota</taxon>
        <taxon>Planctomycetia</taxon>
        <taxon>Pirellulales</taxon>
        <taxon>Pirellulaceae</taxon>
        <taxon>Roseimaritima</taxon>
    </lineage>
</organism>
<name>A0A5B9QVF4_9BACT</name>
<dbReference type="RefSeq" id="WP_068139781.1">
    <property type="nucleotide sequence ID" value="NZ_CP042914.1"/>
</dbReference>
<dbReference type="AlphaFoldDB" id="A0A5B9QVF4"/>
<dbReference type="Proteomes" id="UP000325286">
    <property type="component" value="Chromosome"/>
</dbReference>
<gene>
    <name evidence="2" type="ORF">UC8_39070</name>
</gene>
<keyword evidence="3" id="KW-1185">Reference proteome</keyword>
<proteinExistence type="predicted"/>
<dbReference type="EMBL" id="CP042914">
    <property type="protein sequence ID" value="QEG41879.1"/>
    <property type="molecule type" value="Genomic_DNA"/>
</dbReference>
<sequence length="78" mass="8572">MSASTSSRSDSRQSNSPEQSSSGSQSTGEITQDYAQHYVADPARDVFALLRDYANEKPDVAAMWCFGLGVLVGWKLRR</sequence>
<evidence type="ECO:0000313" key="3">
    <source>
        <dbReference type="Proteomes" id="UP000325286"/>
    </source>
</evidence>
<evidence type="ECO:0000313" key="2">
    <source>
        <dbReference type="EMBL" id="QEG41879.1"/>
    </source>
</evidence>